<feature type="domain" description="C2H2-type" evidence="9">
    <location>
        <begin position="315"/>
        <end position="342"/>
    </location>
</feature>
<evidence type="ECO:0000256" key="2">
    <source>
        <dbReference type="ARBA" id="ARBA00022723"/>
    </source>
</evidence>
<evidence type="ECO:0000256" key="5">
    <source>
        <dbReference type="ARBA" id="ARBA00022833"/>
    </source>
</evidence>
<dbReference type="Gene3D" id="2.40.50.40">
    <property type="match status" value="1"/>
</dbReference>
<dbReference type="InterPro" id="IPR036236">
    <property type="entry name" value="Znf_C2H2_sf"/>
</dbReference>
<dbReference type="PROSITE" id="PS50157">
    <property type="entry name" value="ZINC_FINGER_C2H2_2"/>
    <property type="match status" value="3"/>
</dbReference>
<dbReference type="CDD" id="cd00024">
    <property type="entry name" value="CD_CSD"/>
    <property type="match status" value="1"/>
</dbReference>
<keyword evidence="6" id="KW-0539">Nucleus</keyword>
<evidence type="ECO:0000256" key="3">
    <source>
        <dbReference type="ARBA" id="ARBA00022737"/>
    </source>
</evidence>
<evidence type="ECO:0000259" key="9">
    <source>
        <dbReference type="PROSITE" id="PS50157"/>
    </source>
</evidence>
<accession>A0A7M6DL29</accession>
<keyword evidence="4 7" id="KW-0863">Zinc-finger</keyword>
<reference evidence="10" key="1">
    <citation type="submission" date="2021-01" db="UniProtKB">
        <authorList>
            <consortium name="EnsemblMetazoa"/>
        </authorList>
    </citation>
    <scope>IDENTIFICATION</scope>
</reference>
<evidence type="ECO:0000313" key="11">
    <source>
        <dbReference type="Proteomes" id="UP000594262"/>
    </source>
</evidence>
<dbReference type="Proteomes" id="UP000594262">
    <property type="component" value="Unplaced"/>
</dbReference>
<feature type="domain" description="C2H2-type" evidence="9">
    <location>
        <begin position="392"/>
        <end position="414"/>
    </location>
</feature>
<dbReference type="Gene3D" id="3.30.160.60">
    <property type="entry name" value="Classic Zinc Finger"/>
    <property type="match status" value="2"/>
</dbReference>
<sequence>FSGKIKLKSKNKICKTSEQRDDLDVVAPGDWLKSVVNRGLVTTMNSLPGFRGNSFPVRKVIGAHIDEHSKTFYQVEWEPSWEPAENLKGCETLIQDFWVRNNPIARVKQEPVDQISTVARKRYDSNRYSTAAFGKTSKGFGLTYPPRRTSRIGTTSRNDSHRFIEPLSSYSPTTSGSMAGYLTRRRTPHHSVSKSDTYQFSLDGDEDFKTPSCSYSAHSESDSRFSSERGSISEDTASTSMKSFLNDRVLPPMNLISDKQQQKQEERTSTSSDNSRNLRPFSCHVCSFRACEKYNLLRHYDNRHSLRKRDVNIVYPCPVCQRTFKGKTYLITHLETHAESISKPYRCSICQASYDNVTDLERHHLSHEFDLTTDPGEEDQDDGKPKERTSLLQCQKCSLGFDSLESLQRHQRRHIETIGTGTSAVTTVAASTNQAFTFKPLTKKPKKNGNIKGLKRKPIKENKAERKHDKAKFRKRLTTGPEFLNCPYCSSQFSNKNFNGITNLNIHLLLKHKNTIKAKPRTPPSQMSEMCQIVYVPDLFRLCIYRKNMVLSLTKALKVSKNRRESEKKYLKVR</sequence>
<dbReference type="SUPFAM" id="SSF54160">
    <property type="entry name" value="Chromo domain-like"/>
    <property type="match status" value="1"/>
</dbReference>
<dbReference type="PROSITE" id="PS00028">
    <property type="entry name" value="ZINC_FINGER_C2H2_1"/>
    <property type="match status" value="3"/>
</dbReference>
<evidence type="ECO:0000256" key="6">
    <source>
        <dbReference type="ARBA" id="ARBA00023242"/>
    </source>
</evidence>
<feature type="compositionally biased region" description="Polar residues" evidence="8">
    <location>
        <begin position="228"/>
        <end position="239"/>
    </location>
</feature>
<keyword evidence="5" id="KW-0862">Zinc</keyword>
<comment type="subcellular location">
    <subcellularLocation>
        <location evidence="1">Nucleus</location>
    </subcellularLocation>
</comment>
<dbReference type="InterPro" id="IPR013087">
    <property type="entry name" value="Znf_C2H2_type"/>
</dbReference>
<name>A0A7M6DL29_9CNID</name>
<feature type="domain" description="C2H2-type" evidence="9">
    <location>
        <begin position="345"/>
        <end position="367"/>
    </location>
</feature>
<keyword evidence="11" id="KW-1185">Reference proteome</keyword>
<keyword evidence="3" id="KW-0677">Repeat</keyword>
<evidence type="ECO:0000256" key="8">
    <source>
        <dbReference type="SAM" id="MobiDB-lite"/>
    </source>
</evidence>
<keyword evidence="2" id="KW-0479">Metal-binding</keyword>
<evidence type="ECO:0000256" key="4">
    <source>
        <dbReference type="ARBA" id="ARBA00022771"/>
    </source>
</evidence>
<evidence type="ECO:0000313" key="10">
    <source>
        <dbReference type="EnsemblMetazoa" id="CLYHEMP014564.1"/>
    </source>
</evidence>
<evidence type="ECO:0000256" key="7">
    <source>
        <dbReference type="PROSITE-ProRule" id="PRU00042"/>
    </source>
</evidence>
<dbReference type="GO" id="GO:0008270">
    <property type="term" value="F:zinc ion binding"/>
    <property type="evidence" value="ECO:0007669"/>
    <property type="project" value="UniProtKB-KW"/>
</dbReference>
<proteinExistence type="predicted"/>
<dbReference type="OrthoDB" id="3561125at2759"/>
<dbReference type="GO" id="GO:0005634">
    <property type="term" value="C:nucleus"/>
    <property type="evidence" value="ECO:0007669"/>
    <property type="project" value="UniProtKB-SubCell"/>
</dbReference>
<dbReference type="InterPro" id="IPR016197">
    <property type="entry name" value="Chromo-like_dom_sf"/>
</dbReference>
<dbReference type="EnsemblMetazoa" id="CLYHEMT014564.1">
    <property type="protein sequence ID" value="CLYHEMP014564.1"/>
    <property type="gene ID" value="CLYHEMG014564"/>
</dbReference>
<dbReference type="SUPFAM" id="SSF57667">
    <property type="entry name" value="beta-beta-alpha zinc fingers"/>
    <property type="match status" value="1"/>
</dbReference>
<protein>
    <recommendedName>
        <fullName evidence="9">C2H2-type domain-containing protein</fullName>
    </recommendedName>
</protein>
<organism evidence="10 11">
    <name type="scientific">Clytia hemisphaerica</name>
    <dbReference type="NCBI Taxonomy" id="252671"/>
    <lineage>
        <taxon>Eukaryota</taxon>
        <taxon>Metazoa</taxon>
        <taxon>Cnidaria</taxon>
        <taxon>Hydrozoa</taxon>
        <taxon>Hydroidolina</taxon>
        <taxon>Leptothecata</taxon>
        <taxon>Obeliida</taxon>
        <taxon>Clytiidae</taxon>
        <taxon>Clytia</taxon>
    </lineage>
</organism>
<feature type="region of interest" description="Disordered" evidence="8">
    <location>
        <begin position="212"/>
        <end position="239"/>
    </location>
</feature>
<dbReference type="SMART" id="SM00355">
    <property type="entry name" value="ZnF_C2H2"/>
    <property type="match status" value="5"/>
</dbReference>
<dbReference type="PANTHER" id="PTHR24406">
    <property type="entry name" value="TRANSCRIPTIONAL REPRESSOR CTCFL-RELATED"/>
    <property type="match status" value="1"/>
</dbReference>
<dbReference type="AlphaFoldDB" id="A0A7M6DL29"/>
<evidence type="ECO:0000256" key="1">
    <source>
        <dbReference type="ARBA" id="ARBA00004123"/>
    </source>
</evidence>
<dbReference type="InterPro" id="IPR050888">
    <property type="entry name" value="ZnF_C2H2-type_TF"/>
</dbReference>
<dbReference type="Pfam" id="PF00096">
    <property type="entry name" value="zf-C2H2"/>
    <property type="match status" value="2"/>
</dbReference>